<dbReference type="OrthoDB" id="9781469at2"/>
<comment type="caution">
    <text evidence="7">The sequence shown here is derived from an EMBL/GenBank/DDBJ whole genome shotgun (WGS) entry which is preliminary data.</text>
</comment>
<keyword evidence="8" id="KW-1185">Reference proteome</keyword>
<dbReference type="CDD" id="cd17321">
    <property type="entry name" value="MFS_MMR_MDR_like"/>
    <property type="match status" value="1"/>
</dbReference>
<evidence type="ECO:0000256" key="1">
    <source>
        <dbReference type="ARBA" id="ARBA00004651"/>
    </source>
</evidence>
<feature type="transmembrane region" description="Helical" evidence="5">
    <location>
        <begin position="224"/>
        <end position="243"/>
    </location>
</feature>
<dbReference type="SUPFAM" id="SSF103473">
    <property type="entry name" value="MFS general substrate transporter"/>
    <property type="match status" value="1"/>
</dbReference>
<evidence type="ECO:0000256" key="3">
    <source>
        <dbReference type="ARBA" id="ARBA00022989"/>
    </source>
</evidence>
<dbReference type="PANTHER" id="PTHR42718:SF42">
    <property type="entry name" value="EXPORT PROTEIN"/>
    <property type="match status" value="1"/>
</dbReference>
<gene>
    <name evidence="7" type="ORF">EV189_2293</name>
</gene>
<proteinExistence type="predicted"/>
<evidence type="ECO:0000313" key="8">
    <source>
        <dbReference type="Proteomes" id="UP000293638"/>
    </source>
</evidence>
<dbReference type="PANTHER" id="PTHR42718">
    <property type="entry name" value="MAJOR FACILITATOR SUPERFAMILY MULTIDRUG TRANSPORTER MFSC"/>
    <property type="match status" value="1"/>
</dbReference>
<feature type="transmembrane region" description="Helical" evidence="5">
    <location>
        <begin position="163"/>
        <end position="182"/>
    </location>
</feature>
<keyword evidence="4 5" id="KW-0472">Membrane</keyword>
<feature type="transmembrane region" description="Helical" evidence="5">
    <location>
        <begin position="293"/>
        <end position="311"/>
    </location>
</feature>
<sequence length="495" mass="50137">MRPTRPVLAVVCLALATVVSAVTSLNVAIPSLARDLHGTSSDLAWVVDAYSLVFAALLLPGGALGDRFGRRRVLAVGLSVYGLTALVAMTAGGFAELVALRAVLGLAAALIMPATLSTITSTFPEERRAQGVAAWTGVAGASAVLGLLTSGLLLEWFSWRSVFGLNVVLALLALVGTLRIVPESADPAAPPADLVGTLLSVAGLGVLVWALIEAPTNGWGSGSTLTGLAVGILVLAGFLVWELRMARPMLDPRLFARPAFAAGTLSVCVQFLAFFGFAFVFLQYLQIVRHDSALVAALSMLPLAVGLMPAARLAPRLVGLRGPGVVCVTGLGLAAVALGLLSRVDAGTSYAWVAAFLVPLGIGMGLAMTPATTAITAALPDEQQGVASAVNDLSRELGGALGIAILGSVLTSTYRSNLPQGLPAAARESAGVASQVGGRVAEAARTAFVDGLGATLLTGAGVVAVAAVVVGVLLGRAGERQRDAVDDAIVVTPAH</sequence>
<feature type="transmembrane region" description="Helical" evidence="5">
    <location>
        <begin position="255"/>
        <end position="281"/>
    </location>
</feature>
<dbReference type="EMBL" id="SGXD01000003">
    <property type="protein sequence ID" value="RZS86877.1"/>
    <property type="molecule type" value="Genomic_DNA"/>
</dbReference>
<evidence type="ECO:0000256" key="4">
    <source>
        <dbReference type="ARBA" id="ARBA00023136"/>
    </source>
</evidence>
<keyword evidence="2 5" id="KW-0812">Transmembrane</keyword>
<evidence type="ECO:0000256" key="5">
    <source>
        <dbReference type="SAM" id="Phobius"/>
    </source>
</evidence>
<feature type="transmembrane region" description="Helical" evidence="5">
    <location>
        <begin position="132"/>
        <end position="157"/>
    </location>
</feature>
<reference evidence="7 8" key="1">
    <citation type="submission" date="2019-02" db="EMBL/GenBank/DDBJ databases">
        <title>Genomic Encyclopedia of Type Strains, Phase IV (KMG-IV): sequencing the most valuable type-strain genomes for metagenomic binning, comparative biology and taxonomic classification.</title>
        <authorList>
            <person name="Goeker M."/>
        </authorList>
    </citation>
    <scope>NUCLEOTIDE SEQUENCE [LARGE SCALE GENOMIC DNA]</scope>
    <source>
        <strain evidence="7 8">DSM 45622</strain>
    </source>
</reference>
<evidence type="ECO:0000313" key="7">
    <source>
        <dbReference type="EMBL" id="RZS86877.1"/>
    </source>
</evidence>
<dbReference type="InterPro" id="IPR020846">
    <property type="entry name" value="MFS_dom"/>
</dbReference>
<accession>A0A4V2F4A0</accession>
<feature type="domain" description="Major facilitator superfamily (MFS) profile" evidence="6">
    <location>
        <begin position="7"/>
        <end position="478"/>
    </location>
</feature>
<dbReference type="AlphaFoldDB" id="A0A4V2F4A0"/>
<dbReference type="Pfam" id="PF07690">
    <property type="entry name" value="MFS_1"/>
    <property type="match status" value="1"/>
</dbReference>
<organism evidence="7 8">
    <name type="scientific">Motilibacter rhizosphaerae</name>
    <dbReference type="NCBI Taxonomy" id="598652"/>
    <lineage>
        <taxon>Bacteria</taxon>
        <taxon>Bacillati</taxon>
        <taxon>Actinomycetota</taxon>
        <taxon>Actinomycetes</taxon>
        <taxon>Motilibacterales</taxon>
        <taxon>Motilibacteraceae</taxon>
        <taxon>Motilibacter</taxon>
    </lineage>
</organism>
<dbReference type="Proteomes" id="UP000293638">
    <property type="component" value="Unassembled WGS sequence"/>
</dbReference>
<feature type="transmembrane region" description="Helical" evidence="5">
    <location>
        <begin position="43"/>
        <end position="61"/>
    </location>
</feature>
<dbReference type="GO" id="GO:0005886">
    <property type="term" value="C:plasma membrane"/>
    <property type="evidence" value="ECO:0007669"/>
    <property type="project" value="UniProtKB-SubCell"/>
</dbReference>
<dbReference type="InterPro" id="IPR011701">
    <property type="entry name" value="MFS"/>
</dbReference>
<dbReference type="RefSeq" id="WP_130493090.1">
    <property type="nucleotide sequence ID" value="NZ_SGXD01000003.1"/>
</dbReference>
<comment type="subcellular location">
    <subcellularLocation>
        <location evidence="1">Cell membrane</location>
        <topology evidence="1">Multi-pass membrane protein</topology>
    </subcellularLocation>
</comment>
<dbReference type="GO" id="GO:0022857">
    <property type="term" value="F:transmembrane transporter activity"/>
    <property type="evidence" value="ECO:0007669"/>
    <property type="project" value="InterPro"/>
</dbReference>
<feature type="transmembrane region" description="Helical" evidence="5">
    <location>
        <begin position="452"/>
        <end position="474"/>
    </location>
</feature>
<feature type="transmembrane region" description="Helical" evidence="5">
    <location>
        <begin position="350"/>
        <end position="376"/>
    </location>
</feature>
<protein>
    <submittedName>
        <fullName evidence="7">EmrB/QacA subfamily drug resistance transporter</fullName>
    </submittedName>
</protein>
<feature type="transmembrane region" description="Helical" evidence="5">
    <location>
        <begin position="73"/>
        <end position="92"/>
    </location>
</feature>
<dbReference type="Gene3D" id="1.20.1250.20">
    <property type="entry name" value="MFS general substrate transporter like domains"/>
    <property type="match status" value="1"/>
</dbReference>
<evidence type="ECO:0000256" key="2">
    <source>
        <dbReference type="ARBA" id="ARBA00022692"/>
    </source>
</evidence>
<keyword evidence="3 5" id="KW-1133">Transmembrane helix</keyword>
<dbReference type="InterPro" id="IPR036259">
    <property type="entry name" value="MFS_trans_sf"/>
</dbReference>
<dbReference type="PROSITE" id="PS50850">
    <property type="entry name" value="MFS"/>
    <property type="match status" value="1"/>
</dbReference>
<feature type="transmembrane region" description="Helical" evidence="5">
    <location>
        <begin position="323"/>
        <end position="344"/>
    </location>
</feature>
<feature type="transmembrane region" description="Helical" evidence="5">
    <location>
        <begin position="194"/>
        <end position="212"/>
    </location>
</feature>
<dbReference type="Gene3D" id="1.20.1720.10">
    <property type="entry name" value="Multidrug resistance protein D"/>
    <property type="match status" value="1"/>
</dbReference>
<evidence type="ECO:0000259" key="6">
    <source>
        <dbReference type="PROSITE" id="PS50850"/>
    </source>
</evidence>
<name>A0A4V2F4A0_9ACTN</name>